<keyword evidence="2" id="KW-1185">Reference proteome</keyword>
<proteinExistence type="predicted"/>
<dbReference type="Proteomes" id="UP000540989">
    <property type="component" value="Unassembled WGS sequence"/>
</dbReference>
<dbReference type="AlphaFoldDB" id="A0A7W7ZDU9"/>
<accession>A0A7W7ZDU9</accession>
<protein>
    <submittedName>
        <fullName evidence="1">Uncharacterized protein</fullName>
    </submittedName>
</protein>
<evidence type="ECO:0000313" key="2">
    <source>
        <dbReference type="Proteomes" id="UP000540989"/>
    </source>
</evidence>
<reference evidence="1 2" key="1">
    <citation type="submission" date="2020-08" db="EMBL/GenBank/DDBJ databases">
        <title>Genomic Encyclopedia of Type Strains, Phase IV (KMG-V): Genome sequencing to study the core and pangenomes of soil and plant-associated prokaryotes.</title>
        <authorList>
            <person name="Whitman W."/>
        </authorList>
    </citation>
    <scope>NUCLEOTIDE SEQUENCE [LARGE SCALE GENOMIC DNA]</scope>
    <source>
        <strain evidence="1 2">M8UP14</strain>
    </source>
</reference>
<organism evidence="1 2">
    <name type="scientific">Granulicella aggregans</name>
    <dbReference type="NCBI Taxonomy" id="474949"/>
    <lineage>
        <taxon>Bacteria</taxon>
        <taxon>Pseudomonadati</taxon>
        <taxon>Acidobacteriota</taxon>
        <taxon>Terriglobia</taxon>
        <taxon>Terriglobales</taxon>
        <taxon>Acidobacteriaceae</taxon>
        <taxon>Granulicella</taxon>
    </lineage>
</organism>
<evidence type="ECO:0000313" key="1">
    <source>
        <dbReference type="EMBL" id="MBB5058065.1"/>
    </source>
</evidence>
<dbReference type="EMBL" id="JACHIP010000003">
    <property type="protein sequence ID" value="MBB5058065.1"/>
    <property type="molecule type" value="Genomic_DNA"/>
</dbReference>
<sequence>MATLHQASGANWITSTYVGWQGDYTLDYNY</sequence>
<name>A0A7W7ZDU9_9BACT</name>
<comment type="caution">
    <text evidence="1">The sequence shown here is derived from an EMBL/GenBank/DDBJ whole genome shotgun (WGS) entry which is preliminary data.</text>
</comment>
<gene>
    <name evidence="1" type="ORF">HDF16_002771</name>
</gene>